<evidence type="ECO:0000313" key="1">
    <source>
        <dbReference type="EMBL" id="CDW29679.1"/>
    </source>
</evidence>
<feature type="non-terminal residue" evidence="1">
    <location>
        <position position="48"/>
    </location>
</feature>
<protein>
    <submittedName>
        <fullName evidence="1">Uncharacterized protein</fullName>
    </submittedName>
</protein>
<sequence length="48" mass="5720">MRFNIIITKDLKEVQNYKRNRVKRNLSERTTICPHVMKSYSTISMSST</sequence>
<reference evidence="1" key="1">
    <citation type="submission" date="2014-05" db="EMBL/GenBank/DDBJ databases">
        <authorList>
            <person name="Chronopoulou M."/>
        </authorList>
    </citation>
    <scope>NUCLEOTIDE SEQUENCE</scope>
    <source>
        <tissue evidence="1">Whole organism</tissue>
    </source>
</reference>
<dbReference type="AlphaFoldDB" id="A0A0K2TUI7"/>
<dbReference type="EMBL" id="HACA01012318">
    <property type="protein sequence ID" value="CDW29679.1"/>
    <property type="molecule type" value="Transcribed_RNA"/>
</dbReference>
<organism evidence="1">
    <name type="scientific">Lepeophtheirus salmonis</name>
    <name type="common">Salmon louse</name>
    <name type="synonym">Caligus salmonis</name>
    <dbReference type="NCBI Taxonomy" id="72036"/>
    <lineage>
        <taxon>Eukaryota</taxon>
        <taxon>Metazoa</taxon>
        <taxon>Ecdysozoa</taxon>
        <taxon>Arthropoda</taxon>
        <taxon>Crustacea</taxon>
        <taxon>Multicrustacea</taxon>
        <taxon>Hexanauplia</taxon>
        <taxon>Copepoda</taxon>
        <taxon>Siphonostomatoida</taxon>
        <taxon>Caligidae</taxon>
        <taxon>Lepeophtheirus</taxon>
    </lineage>
</organism>
<accession>A0A0K2TUI7</accession>
<name>A0A0K2TUI7_LEPSM</name>
<proteinExistence type="predicted"/>